<keyword evidence="2" id="KW-0805">Transcription regulation</keyword>
<dbReference type="GO" id="GO:0006351">
    <property type="term" value="P:DNA-templated transcription"/>
    <property type="evidence" value="ECO:0007669"/>
    <property type="project" value="TreeGrafter"/>
</dbReference>
<dbReference type="OrthoDB" id="9794694at2"/>
<feature type="domain" description="HTH lysR-type" evidence="5">
    <location>
        <begin position="8"/>
        <end position="65"/>
    </location>
</feature>
<evidence type="ECO:0000256" key="3">
    <source>
        <dbReference type="ARBA" id="ARBA00023125"/>
    </source>
</evidence>
<dbReference type="SUPFAM" id="SSF46785">
    <property type="entry name" value="Winged helix' DNA-binding domain"/>
    <property type="match status" value="1"/>
</dbReference>
<organism evidence="6 7">
    <name type="scientific">Minwuia thermotolerans</name>
    <dbReference type="NCBI Taxonomy" id="2056226"/>
    <lineage>
        <taxon>Bacteria</taxon>
        <taxon>Pseudomonadati</taxon>
        <taxon>Pseudomonadota</taxon>
        <taxon>Alphaproteobacteria</taxon>
        <taxon>Minwuiales</taxon>
        <taxon>Minwuiaceae</taxon>
        <taxon>Minwuia</taxon>
    </lineage>
</organism>
<dbReference type="GO" id="GO:0043565">
    <property type="term" value="F:sequence-specific DNA binding"/>
    <property type="evidence" value="ECO:0007669"/>
    <property type="project" value="TreeGrafter"/>
</dbReference>
<dbReference type="Pfam" id="PF03466">
    <property type="entry name" value="LysR_substrate"/>
    <property type="match status" value="1"/>
</dbReference>
<dbReference type="InterPro" id="IPR058163">
    <property type="entry name" value="LysR-type_TF_proteobact-type"/>
</dbReference>
<gene>
    <name evidence="6" type="ORF">CVT23_18765</name>
</gene>
<dbReference type="PROSITE" id="PS50931">
    <property type="entry name" value="HTH_LYSR"/>
    <property type="match status" value="1"/>
</dbReference>
<dbReference type="NCBIfam" id="NF008352">
    <property type="entry name" value="PRK11139.1"/>
    <property type="match status" value="1"/>
</dbReference>
<dbReference type="RefSeq" id="WP_109792939.1">
    <property type="nucleotide sequence ID" value="NZ_PHIG01000048.1"/>
</dbReference>
<dbReference type="InterPro" id="IPR000847">
    <property type="entry name" value="LysR_HTH_N"/>
</dbReference>
<proteinExistence type="inferred from homology"/>
<dbReference type="PANTHER" id="PTHR30537:SF79">
    <property type="entry name" value="TRANSCRIPTIONAL REGULATOR-RELATED"/>
    <property type="match status" value="1"/>
</dbReference>
<dbReference type="Gene3D" id="3.40.190.10">
    <property type="entry name" value="Periplasmic binding protein-like II"/>
    <property type="match status" value="2"/>
</dbReference>
<evidence type="ECO:0000313" key="7">
    <source>
        <dbReference type="Proteomes" id="UP000229498"/>
    </source>
</evidence>
<dbReference type="InterPro" id="IPR036390">
    <property type="entry name" value="WH_DNA-bd_sf"/>
</dbReference>
<comment type="caution">
    <text evidence="6">The sequence shown here is derived from an EMBL/GenBank/DDBJ whole genome shotgun (WGS) entry which is preliminary data.</text>
</comment>
<dbReference type="Gene3D" id="1.10.10.10">
    <property type="entry name" value="Winged helix-like DNA-binding domain superfamily/Winged helix DNA-binding domain"/>
    <property type="match status" value="1"/>
</dbReference>
<dbReference type="FunFam" id="1.10.10.10:FF:000001">
    <property type="entry name" value="LysR family transcriptional regulator"/>
    <property type="match status" value="1"/>
</dbReference>
<accession>A0A2M9FX98</accession>
<evidence type="ECO:0000256" key="4">
    <source>
        <dbReference type="ARBA" id="ARBA00023163"/>
    </source>
</evidence>
<protein>
    <submittedName>
        <fullName evidence="6">Transcriptional regulator</fullName>
    </submittedName>
</protein>
<dbReference type="InterPro" id="IPR036388">
    <property type="entry name" value="WH-like_DNA-bd_sf"/>
</dbReference>
<comment type="similarity">
    <text evidence="1">Belongs to the LysR transcriptional regulatory family.</text>
</comment>
<dbReference type="PRINTS" id="PR00039">
    <property type="entry name" value="HTHLYSR"/>
</dbReference>
<keyword evidence="7" id="KW-1185">Reference proteome</keyword>
<evidence type="ECO:0000313" key="6">
    <source>
        <dbReference type="EMBL" id="PJK28080.1"/>
    </source>
</evidence>
<dbReference type="AlphaFoldDB" id="A0A2M9FX98"/>
<dbReference type="EMBL" id="PHIG01000048">
    <property type="protein sequence ID" value="PJK28080.1"/>
    <property type="molecule type" value="Genomic_DNA"/>
</dbReference>
<evidence type="ECO:0000256" key="2">
    <source>
        <dbReference type="ARBA" id="ARBA00023015"/>
    </source>
</evidence>
<dbReference type="CDD" id="cd08432">
    <property type="entry name" value="PBP2_GcdR_TrpI_HvrB_AmpR_like"/>
    <property type="match status" value="1"/>
</dbReference>
<dbReference type="InterPro" id="IPR005119">
    <property type="entry name" value="LysR_subst-bd"/>
</dbReference>
<dbReference type="Proteomes" id="UP000229498">
    <property type="component" value="Unassembled WGS sequence"/>
</dbReference>
<evidence type="ECO:0000256" key="1">
    <source>
        <dbReference type="ARBA" id="ARBA00009437"/>
    </source>
</evidence>
<keyword evidence="3" id="KW-0238">DNA-binding</keyword>
<evidence type="ECO:0000259" key="5">
    <source>
        <dbReference type="PROSITE" id="PS50931"/>
    </source>
</evidence>
<dbReference type="Pfam" id="PF00126">
    <property type="entry name" value="HTH_1"/>
    <property type="match status" value="1"/>
</dbReference>
<dbReference type="GO" id="GO:0003700">
    <property type="term" value="F:DNA-binding transcription factor activity"/>
    <property type="evidence" value="ECO:0007669"/>
    <property type="project" value="InterPro"/>
</dbReference>
<sequence>MPTRWDLPSLTSVKAFEAAARNLNMSRAADELNVTHAAVSQQVRALERWLGVRLFTRQGKGIMLTPEGTRYAEQLSRSFEVMEQASREARRQSTTRPLEVNTTTSFASRWLVPRLGRFQMAAPEVELRISPSRQLVDFDRDPVDVAIRYGGGGWPGVISERFMAGRMVAVCHPDLLPAGTKGLTPAHLANLTLLHDADYSEWEQWVLENGWDIDVRQGLVFGMSTLVVEAALSGQGVALTVESLVRRDVEAGRLTALHDAGREYASGYYLVYREQDAARPNLAAFLAWMRAEAAREAGDDPVR</sequence>
<dbReference type="PANTHER" id="PTHR30537">
    <property type="entry name" value="HTH-TYPE TRANSCRIPTIONAL REGULATOR"/>
    <property type="match status" value="1"/>
</dbReference>
<dbReference type="SUPFAM" id="SSF53850">
    <property type="entry name" value="Periplasmic binding protein-like II"/>
    <property type="match status" value="1"/>
</dbReference>
<keyword evidence="4" id="KW-0804">Transcription</keyword>
<reference evidence="6 7" key="1">
    <citation type="submission" date="2017-11" db="EMBL/GenBank/DDBJ databases">
        <title>Draft genome sequence of Rhizobiales bacterium SY3-13.</title>
        <authorList>
            <person name="Sun C."/>
        </authorList>
    </citation>
    <scope>NUCLEOTIDE SEQUENCE [LARGE SCALE GENOMIC DNA]</scope>
    <source>
        <strain evidence="6 7">SY3-13</strain>
    </source>
</reference>
<name>A0A2M9FX98_9PROT</name>